<feature type="chain" id="PRO_5047038748" evidence="2">
    <location>
        <begin position="22"/>
        <end position="106"/>
    </location>
</feature>
<evidence type="ECO:0000313" key="4">
    <source>
        <dbReference type="Proteomes" id="UP001322512"/>
    </source>
</evidence>
<keyword evidence="4" id="KW-1185">Reference proteome</keyword>
<dbReference type="GeneID" id="91009989"/>
<feature type="transmembrane region" description="Helical" evidence="1">
    <location>
        <begin position="31"/>
        <end position="50"/>
    </location>
</feature>
<protein>
    <submittedName>
        <fullName evidence="3">Uncharacterized protein</fullName>
    </submittedName>
</protein>
<evidence type="ECO:0000256" key="1">
    <source>
        <dbReference type="SAM" id="Phobius"/>
    </source>
</evidence>
<feature type="transmembrane region" description="Helical" evidence="1">
    <location>
        <begin position="62"/>
        <end position="80"/>
    </location>
</feature>
<keyword evidence="2" id="KW-0732">Signal</keyword>
<name>A0ABZ0TD22_HALED</name>
<reference evidence="3 4" key="1">
    <citation type="submission" date="2023-11" db="EMBL/GenBank/DDBJ databases">
        <title>MicrobeMod: A computational toolkit for identifying prokaryotic methylation and restriction-modification with nanopore sequencing.</title>
        <authorList>
            <person name="Crits-Christoph A."/>
            <person name="Kang S.C."/>
            <person name="Lee H."/>
            <person name="Ostrov N."/>
        </authorList>
    </citation>
    <scope>NUCLEOTIDE SEQUENCE [LARGE SCALE GENOMIC DNA]</scope>
    <source>
        <strain evidence="3 4">ATCC 33173</strain>
    </source>
</reference>
<keyword evidence="1" id="KW-1133">Transmembrane helix</keyword>
<evidence type="ECO:0000256" key="2">
    <source>
        <dbReference type="SAM" id="SignalP"/>
    </source>
</evidence>
<keyword evidence="1" id="KW-0812">Transmembrane</keyword>
<keyword evidence="1" id="KW-0472">Membrane</keyword>
<feature type="signal peptide" evidence="2">
    <location>
        <begin position="1"/>
        <end position="21"/>
    </location>
</feature>
<proteinExistence type="predicted"/>
<dbReference type="Proteomes" id="UP001322512">
    <property type="component" value="Chromosome"/>
</dbReference>
<gene>
    <name evidence="3" type="ORF">SR933_07360</name>
</gene>
<dbReference type="EMBL" id="CP139472">
    <property type="protein sequence ID" value="WPU48700.1"/>
    <property type="molecule type" value="Genomic_DNA"/>
</dbReference>
<organism evidence="3 4">
    <name type="scientific">Halomonas elongata (strain ATCC 33173 / DSM 2581 / NBRC 15536 / NCIMB 2198 / 1H9)</name>
    <dbReference type="NCBI Taxonomy" id="768066"/>
    <lineage>
        <taxon>Bacteria</taxon>
        <taxon>Pseudomonadati</taxon>
        <taxon>Pseudomonadota</taxon>
        <taxon>Gammaproteobacteria</taxon>
        <taxon>Oceanospirillales</taxon>
        <taxon>Halomonadaceae</taxon>
        <taxon>Halomonas</taxon>
    </lineage>
</organism>
<feature type="transmembrane region" description="Helical" evidence="1">
    <location>
        <begin position="86"/>
        <end position="105"/>
    </location>
</feature>
<sequence length="106" mass="11975">MSLFLKWFVFRCCISLVSAHAQDFRGAWEWVRTVLGLAVYAGFAFTVAFLGRMAWDAHWARLLSALAVMFMSFLVADLIVKTLRDNAALLSLPAVAIATWMAFLLW</sequence>
<evidence type="ECO:0000313" key="3">
    <source>
        <dbReference type="EMBL" id="WPU48700.1"/>
    </source>
</evidence>
<dbReference type="RefSeq" id="WP_041602045.1">
    <property type="nucleotide sequence ID" value="NC_014532.2"/>
</dbReference>
<accession>A0ABZ0TD22</accession>